<dbReference type="InterPro" id="IPR009060">
    <property type="entry name" value="UBA-like_sf"/>
</dbReference>
<dbReference type="InterPro" id="IPR002075">
    <property type="entry name" value="NTF2_dom"/>
</dbReference>
<dbReference type="PROSITE" id="PS51450">
    <property type="entry name" value="LRR"/>
    <property type="match status" value="1"/>
</dbReference>
<keyword evidence="12" id="KW-1185">Reference proteome</keyword>
<dbReference type="SMART" id="SM00804">
    <property type="entry name" value="TAP_C"/>
    <property type="match status" value="1"/>
</dbReference>
<gene>
    <name evidence="11" type="primary">MEX67_2</name>
    <name evidence="11" type="ORF">BGZ96_004172</name>
</gene>
<dbReference type="SUPFAM" id="SSF52058">
    <property type="entry name" value="L domain-like"/>
    <property type="match status" value="1"/>
</dbReference>
<dbReference type="PROSITE" id="PS50177">
    <property type="entry name" value="NTF2_DOMAIN"/>
    <property type="match status" value="1"/>
</dbReference>
<organism evidence="11 12">
    <name type="scientific">Linnemannia gamsii</name>
    <dbReference type="NCBI Taxonomy" id="64522"/>
    <lineage>
        <taxon>Eukaryota</taxon>
        <taxon>Fungi</taxon>
        <taxon>Fungi incertae sedis</taxon>
        <taxon>Mucoromycota</taxon>
        <taxon>Mortierellomycotina</taxon>
        <taxon>Mortierellomycetes</taxon>
        <taxon>Mortierellales</taxon>
        <taxon>Mortierellaceae</taxon>
        <taxon>Linnemannia</taxon>
    </lineage>
</organism>
<evidence type="ECO:0000256" key="8">
    <source>
        <dbReference type="SAM" id="MobiDB-lite"/>
    </source>
</evidence>
<dbReference type="Pfam" id="PF03943">
    <property type="entry name" value="TAP_C"/>
    <property type="match status" value="1"/>
</dbReference>
<keyword evidence="6" id="KW-0509">mRNA transport</keyword>
<keyword evidence="5" id="KW-0677">Repeat</keyword>
<dbReference type="Gene3D" id="3.10.450.50">
    <property type="match status" value="1"/>
</dbReference>
<dbReference type="PANTHER" id="PTHR10662:SF22">
    <property type="entry name" value="NUCLEAR RNA EXPORT FACTOR 1"/>
    <property type="match status" value="1"/>
</dbReference>
<accession>A0ABQ7JID3</accession>
<evidence type="ECO:0000256" key="3">
    <source>
        <dbReference type="ARBA" id="ARBA00022448"/>
    </source>
</evidence>
<feature type="region of interest" description="Disordered" evidence="8">
    <location>
        <begin position="21"/>
        <end position="53"/>
    </location>
</feature>
<protein>
    <submittedName>
        <fullName evidence="11">Nuclear mRNA export, poly(A)+RNA binding protein</fullName>
    </submittedName>
</protein>
<dbReference type="InterPro" id="IPR030217">
    <property type="entry name" value="NXF_fam"/>
</dbReference>
<comment type="caution">
    <text evidence="11">The sequence shown here is derived from an EMBL/GenBank/DDBJ whole genome shotgun (WGS) entry which is preliminary data.</text>
</comment>
<name>A0ABQ7JID3_9FUNG</name>
<dbReference type="Proteomes" id="UP001194696">
    <property type="component" value="Unassembled WGS sequence"/>
</dbReference>
<dbReference type="InterPro" id="IPR001611">
    <property type="entry name" value="Leu-rich_rpt"/>
</dbReference>
<dbReference type="Gene3D" id="3.80.10.10">
    <property type="entry name" value="Ribonuclease Inhibitor"/>
    <property type="match status" value="1"/>
</dbReference>
<keyword evidence="4" id="KW-0433">Leucine-rich repeat</keyword>
<dbReference type="Gene3D" id="1.10.8.10">
    <property type="entry name" value="DNA helicase RuvA subunit, C-terminal domain"/>
    <property type="match status" value="1"/>
</dbReference>
<dbReference type="InterPro" id="IPR032675">
    <property type="entry name" value="LRR_dom_sf"/>
</dbReference>
<evidence type="ECO:0000256" key="6">
    <source>
        <dbReference type="ARBA" id="ARBA00022816"/>
    </source>
</evidence>
<keyword evidence="7" id="KW-0539">Nucleus</keyword>
<reference evidence="11 12" key="1">
    <citation type="journal article" date="2020" name="Fungal Divers.">
        <title>Resolving the Mortierellaceae phylogeny through synthesis of multi-gene phylogenetics and phylogenomics.</title>
        <authorList>
            <person name="Vandepol N."/>
            <person name="Liber J."/>
            <person name="Desiro A."/>
            <person name="Na H."/>
            <person name="Kennedy M."/>
            <person name="Barry K."/>
            <person name="Grigoriev I.V."/>
            <person name="Miller A.N."/>
            <person name="O'Donnell K."/>
            <person name="Stajich J.E."/>
            <person name="Bonito G."/>
        </authorList>
    </citation>
    <scope>NUCLEOTIDE SEQUENCE [LARGE SCALE GENOMIC DNA]</scope>
    <source>
        <strain evidence="11 12">AD045</strain>
    </source>
</reference>
<evidence type="ECO:0000259" key="10">
    <source>
        <dbReference type="PROSITE" id="PS51281"/>
    </source>
</evidence>
<evidence type="ECO:0000313" key="12">
    <source>
        <dbReference type="Proteomes" id="UP001194696"/>
    </source>
</evidence>
<dbReference type="InterPro" id="IPR018222">
    <property type="entry name" value="Nuclear_transport_factor_2_euk"/>
</dbReference>
<dbReference type="Pfam" id="PF22602">
    <property type="entry name" value="NXF_NTF2"/>
    <property type="match status" value="1"/>
</dbReference>
<sequence>MNPGKINSQGGQSNFEGRIQRFQNNGNQGNGRGGGGGGWGNGPGNSFRLGNGQGQHRSGVVVYVTVQNTGAQGVVNDPGLGDFLCRKAQPLLTNLGNPRYNERKNTTTFLVSDLDQAKALVSLSGIRFKTHVLSITTSTTLNGQSGDRQDNTRFNDATVDAVRAYIHSCHNGGFLKMERMAANPILRQAHVAPPGQNPGRRDTGPLFFKIAAELFPTAYAISLAFNGLSSLQSISSIAQYFPDLQQLSLLGNNISSLDELQYLYEGGPLPFLRELILLDNPVRDNIIQVHGTDAIYRRNVEKLMKSLSKLDENAIINISFGLSDQDYILPAKVALAAPVCKNYFDNSDTEMAVLEFLTSYFGLFDSERESLGYVYSPQATFSCTAALPRESLTQLQQQQNGGSGYQQGPYNQNDTTLQQPLWSEYLSRSRNFQIEKESSTRDSRFFVGNQMIIYQALMNLPNTIHDLSDDSKICVDAWQMEGLFPGETCIFASVHGEYEEYRGGPVSSRSRKSFDRTFILTPALKDSIAAQRGWKCMIVSDQLMVRDYHGCEAWKPEAVPNVGSSLAAVTNRVASNAAFSQASSIAALNHPDGMSTEQHAMVQELMALSGLVYQYAVQVLVTYTWDLNRALAVVQESRNLLPIDAWHIG</sequence>
<evidence type="ECO:0000256" key="5">
    <source>
        <dbReference type="ARBA" id="ARBA00022737"/>
    </source>
</evidence>
<dbReference type="InterPro" id="IPR032710">
    <property type="entry name" value="NTF2-like_dom_sf"/>
</dbReference>
<comment type="similarity">
    <text evidence="2">Belongs to the NXF family.</text>
</comment>
<dbReference type="SUPFAM" id="SSF46934">
    <property type="entry name" value="UBA-like"/>
    <property type="match status" value="1"/>
</dbReference>
<feature type="domain" description="TAP-C" evidence="10">
    <location>
        <begin position="596"/>
        <end position="649"/>
    </location>
</feature>
<feature type="compositionally biased region" description="Gly residues" evidence="8">
    <location>
        <begin position="28"/>
        <end position="43"/>
    </location>
</feature>
<dbReference type="SUPFAM" id="SSF54427">
    <property type="entry name" value="NTF2-like"/>
    <property type="match status" value="1"/>
</dbReference>
<dbReference type="InterPro" id="IPR005637">
    <property type="entry name" value="TAP_C_dom"/>
</dbReference>
<feature type="domain" description="NTF2" evidence="9">
    <location>
        <begin position="352"/>
        <end position="545"/>
    </location>
</feature>
<dbReference type="PANTHER" id="PTHR10662">
    <property type="entry name" value="NUCLEAR RNA EXPORT FACTOR"/>
    <property type="match status" value="1"/>
</dbReference>
<evidence type="ECO:0000313" key="11">
    <source>
        <dbReference type="EMBL" id="KAG0274627.1"/>
    </source>
</evidence>
<evidence type="ECO:0000256" key="2">
    <source>
        <dbReference type="ARBA" id="ARBA00009285"/>
    </source>
</evidence>
<evidence type="ECO:0000256" key="7">
    <source>
        <dbReference type="ARBA" id="ARBA00023242"/>
    </source>
</evidence>
<evidence type="ECO:0000259" key="9">
    <source>
        <dbReference type="PROSITE" id="PS50177"/>
    </source>
</evidence>
<proteinExistence type="inferred from homology"/>
<evidence type="ECO:0000256" key="1">
    <source>
        <dbReference type="ARBA" id="ARBA00004123"/>
    </source>
</evidence>
<keyword evidence="3" id="KW-0813">Transport</keyword>
<evidence type="ECO:0000256" key="4">
    <source>
        <dbReference type="ARBA" id="ARBA00022614"/>
    </source>
</evidence>
<comment type="subcellular location">
    <subcellularLocation>
        <location evidence="1">Nucleus</location>
    </subcellularLocation>
</comment>
<dbReference type="PROSITE" id="PS51281">
    <property type="entry name" value="TAP_C"/>
    <property type="match status" value="1"/>
</dbReference>
<dbReference type="EMBL" id="JAAAIM010001986">
    <property type="protein sequence ID" value="KAG0274627.1"/>
    <property type="molecule type" value="Genomic_DNA"/>
</dbReference>